<accession>A0ABD0YNP1</accession>
<feature type="region of interest" description="Disordered" evidence="1">
    <location>
        <begin position="66"/>
        <end position="226"/>
    </location>
</feature>
<proteinExistence type="predicted"/>
<feature type="compositionally biased region" description="Pro residues" evidence="1">
    <location>
        <begin position="99"/>
        <end position="118"/>
    </location>
</feature>
<feature type="compositionally biased region" description="Low complexity" evidence="1">
    <location>
        <begin position="206"/>
        <end position="226"/>
    </location>
</feature>
<dbReference type="EMBL" id="JBFDAA010000013">
    <property type="protein sequence ID" value="KAL1122758.1"/>
    <property type="molecule type" value="Genomic_DNA"/>
</dbReference>
<evidence type="ECO:0000256" key="1">
    <source>
        <dbReference type="SAM" id="MobiDB-lite"/>
    </source>
</evidence>
<feature type="compositionally biased region" description="Low complexity" evidence="1">
    <location>
        <begin position="66"/>
        <end position="82"/>
    </location>
</feature>
<evidence type="ECO:0000313" key="2">
    <source>
        <dbReference type="EMBL" id="KAL1122758.1"/>
    </source>
</evidence>
<sequence>MAVGRNRFNTLSLATLTRTDGTTYGPVDHPFYRDKNVGGCGWRDEVLVMRQSPLCAGLSRGHLQQGSATAGAAAAAVQQQPQPRAPPPPAPRQHQQPPAVRPLQPPPAARPQQPPPAAAKPQQQLPTGRPQQTPPSARPQQPPPSGRPQQPPPSGRPPQPPPVVRPQLPPPTARPQQTTAVRPQLPPPTARPQQTTAVRPQQLSAVRPQQPPSAVRPQQQPAAVRPLQQVPAPPQQAAVLPPPGEVRYPFGVQNDLGHVEIPNRKKCQYFLYRRNDNGRVHDDMPACFAGCRIQGARRVMPAALRGVEGATQIASLPTTPPFRAHLTHIRFNMHKQGRSCRRIVLDERGRLGRYYPGTVWSSAAPLACAVTVNSPRKKKTLFEIEDFRNSRLNVFRHYYFDLRLDPQKCNSLQWTCPKRRSNFRDGVKGRIWDFLVGRYLTPGSDIGLEPGFHTVDQLENGRRLSPEPLEFQTGSWKVLIPPQRHGSAQNSISRIGMVRLPSRWTLPLPRGPAIGGDCRLPLLQMGRSLKCPRDSRVYWDGQFCRESITGSRGEETV</sequence>
<organism evidence="2 3">
    <name type="scientific">Ranatra chinensis</name>
    <dbReference type="NCBI Taxonomy" id="642074"/>
    <lineage>
        <taxon>Eukaryota</taxon>
        <taxon>Metazoa</taxon>
        <taxon>Ecdysozoa</taxon>
        <taxon>Arthropoda</taxon>
        <taxon>Hexapoda</taxon>
        <taxon>Insecta</taxon>
        <taxon>Pterygota</taxon>
        <taxon>Neoptera</taxon>
        <taxon>Paraneoptera</taxon>
        <taxon>Hemiptera</taxon>
        <taxon>Heteroptera</taxon>
        <taxon>Panheteroptera</taxon>
        <taxon>Nepomorpha</taxon>
        <taxon>Nepidae</taxon>
        <taxon>Ranatrinae</taxon>
        <taxon>Ranatra</taxon>
    </lineage>
</organism>
<evidence type="ECO:0000313" key="3">
    <source>
        <dbReference type="Proteomes" id="UP001558652"/>
    </source>
</evidence>
<comment type="caution">
    <text evidence="2">The sequence shown here is derived from an EMBL/GenBank/DDBJ whole genome shotgun (WGS) entry which is preliminary data.</text>
</comment>
<gene>
    <name evidence="2" type="ORF">AAG570_003085</name>
</gene>
<dbReference type="AlphaFoldDB" id="A0ABD0YNP1"/>
<keyword evidence="3" id="KW-1185">Reference proteome</keyword>
<feature type="compositionally biased region" description="Low complexity" evidence="1">
    <location>
        <begin position="174"/>
        <end position="183"/>
    </location>
</feature>
<feature type="compositionally biased region" description="Low complexity" evidence="1">
    <location>
        <begin position="119"/>
        <end position="131"/>
    </location>
</feature>
<name>A0ABD0YNP1_9HEMI</name>
<dbReference type="Proteomes" id="UP001558652">
    <property type="component" value="Unassembled WGS sequence"/>
</dbReference>
<protein>
    <submittedName>
        <fullName evidence="2">Uncharacterized protein</fullName>
    </submittedName>
</protein>
<reference evidence="2 3" key="1">
    <citation type="submission" date="2024-07" db="EMBL/GenBank/DDBJ databases">
        <title>Chromosome-level genome assembly of the water stick insect Ranatra chinensis (Heteroptera: Nepidae).</title>
        <authorList>
            <person name="Liu X."/>
        </authorList>
    </citation>
    <scope>NUCLEOTIDE SEQUENCE [LARGE SCALE GENOMIC DNA]</scope>
    <source>
        <strain evidence="2">Cailab_2021Rc</strain>
        <tissue evidence="2">Muscle</tissue>
    </source>
</reference>
<feature type="compositionally biased region" description="Pro residues" evidence="1">
    <location>
        <begin position="132"/>
        <end position="173"/>
    </location>
</feature>